<evidence type="ECO:0000259" key="1">
    <source>
        <dbReference type="PROSITE" id="PS51819"/>
    </source>
</evidence>
<dbReference type="EMBL" id="QQXL01000006">
    <property type="protein sequence ID" value="RKW70037.1"/>
    <property type="molecule type" value="Genomic_DNA"/>
</dbReference>
<dbReference type="InterPro" id="IPR052164">
    <property type="entry name" value="Anthracycline_SecMetBiosynth"/>
</dbReference>
<dbReference type="InterPro" id="IPR004360">
    <property type="entry name" value="Glyas_Fos-R_dOase_dom"/>
</dbReference>
<protein>
    <submittedName>
        <fullName evidence="2">VOC family protein</fullName>
    </submittedName>
</protein>
<dbReference type="PROSITE" id="PS51819">
    <property type="entry name" value="VOC"/>
    <property type="match status" value="2"/>
</dbReference>
<dbReference type="Gene3D" id="3.10.180.10">
    <property type="entry name" value="2,3-Dihydroxybiphenyl 1,2-Dioxygenase, domain 1"/>
    <property type="match status" value="2"/>
</dbReference>
<dbReference type="InterPro" id="IPR029068">
    <property type="entry name" value="Glyas_Bleomycin-R_OHBP_Dase"/>
</dbReference>
<dbReference type="Proteomes" id="UP000273119">
    <property type="component" value="Unassembled WGS sequence"/>
</dbReference>
<feature type="domain" description="VOC" evidence="1">
    <location>
        <begin position="124"/>
        <end position="240"/>
    </location>
</feature>
<dbReference type="Pfam" id="PF00903">
    <property type="entry name" value="Glyoxalase"/>
    <property type="match status" value="1"/>
</dbReference>
<keyword evidence="3" id="KW-1185">Reference proteome</keyword>
<evidence type="ECO:0000313" key="2">
    <source>
        <dbReference type="EMBL" id="RKW70037.1"/>
    </source>
</evidence>
<feature type="domain" description="VOC" evidence="1">
    <location>
        <begin position="1"/>
        <end position="110"/>
    </location>
</feature>
<dbReference type="AlphaFoldDB" id="A0A496PHS4"/>
<gene>
    <name evidence="2" type="ORF">DWQ67_10905</name>
</gene>
<accession>A0A496PHS4</accession>
<reference evidence="2 3" key="1">
    <citation type="submission" date="2018-07" db="EMBL/GenBank/DDBJ databases">
        <title>Arthrobacter sp. nov., isolated from raw cow's milk with high bacterial count.</title>
        <authorList>
            <person name="Hahne J."/>
            <person name="Isele D."/>
            <person name="Lipski A."/>
        </authorList>
    </citation>
    <scope>NUCLEOTIDE SEQUENCE [LARGE SCALE GENOMIC DNA]</scope>
    <source>
        <strain evidence="2 3">JZ R-183</strain>
    </source>
</reference>
<organism evidence="2 3">
    <name type="scientific">Galactobacter caseinivorans</name>
    <dbReference type="NCBI Taxonomy" id="2676123"/>
    <lineage>
        <taxon>Bacteria</taxon>
        <taxon>Bacillati</taxon>
        <taxon>Actinomycetota</taxon>
        <taxon>Actinomycetes</taxon>
        <taxon>Micrococcales</taxon>
        <taxon>Micrococcaceae</taxon>
        <taxon>Galactobacter</taxon>
    </lineage>
</organism>
<dbReference type="SUPFAM" id="SSF54593">
    <property type="entry name" value="Glyoxalase/Bleomycin resistance protein/Dihydroxybiphenyl dioxygenase"/>
    <property type="match status" value="2"/>
</dbReference>
<dbReference type="CDD" id="cd07247">
    <property type="entry name" value="SgaA_N_like"/>
    <property type="match status" value="1"/>
</dbReference>
<sequence length="245" mass="25937">MTADVHQAQEFYGTLLGWEFQGGDEEKYGGYLMAHKNGLPVAGMMQKQPDMADMPDVWTTYLGSTSADASSAGALAAGGSVFFPPMDVPDQGIMGLVGDTTGAAIGIWQPQPMSGFELTYEPGAPYWFELFTRDFAGAQAFYREAFDWDITVVSDSDEFRYATLGKDADSRAGIMDASAFLPQGVPDHWRVYLGVEDAVAAAKQVVALGGAILSGPEDTPYGTVVSIADPTGAMVLLASGYPGNG</sequence>
<proteinExistence type="predicted"/>
<comment type="caution">
    <text evidence="2">The sequence shown here is derived from an EMBL/GenBank/DDBJ whole genome shotgun (WGS) entry which is preliminary data.</text>
</comment>
<name>A0A496PHS4_9MICC</name>
<dbReference type="PANTHER" id="PTHR33993">
    <property type="entry name" value="GLYOXALASE-RELATED"/>
    <property type="match status" value="1"/>
</dbReference>
<dbReference type="PANTHER" id="PTHR33993:SF14">
    <property type="entry name" value="GB|AAF24581.1"/>
    <property type="match status" value="1"/>
</dbReference>
<dbReference type="InterPro" id="IPR037523">
    <property type="entry name" value="VOC_core"/>
</dbReference>
<evidence type="ECO:0000313" key="3">
    <source>
        <dbReference type="Proteomes" id="UP000273119"/>
    </source>
</evidence>